<dbReference type="PRINTS" id="PR00411">
    <property type="entry name" value="PNDRDTASEI"/>
</dbReference>
<dbReference type="PANTHER" id="PTHR42887:SF2">
    <property type="entry name" value="OS12G0638800 PROTEIN"/>
    <property type="match status" value="1"/>
</dbReference>
<dbReference type="InterPro" id="IPR023166">
    <property type="entry name" value="BaiN-like_dom_sf"/>
</dbReference>
<feature type="domain" description="RsdA/BaiN/AoA(So)-like Rossmann fold-like" evidence="4">
    <location>
        <begin position="9"/>
        <end position="420"/>
    </location>
</feature>
<evidence type="ECO:0000256" key="3">
    <source>
        <dbReference type="ARBA" id="ARBA00022827"/>
    </source>
</evidence>
<name>A0A0B7HMV8_9FLAO</name>
<protein>
    <recommendedName>
        <fullName evidence="8">Aminoacetone oxidase family FAD-binding enzyme</fullName>
    </recommendedName>
</protein>
<evidence type="ECO:0000313" key="6">
    <source>
        <dbReference type="EMBL" id="CEN40610.1"/>
    </source>
</evidence>
<dbReference type="PANTHER" id="PTHR42887">
    <property type="entry name" value="OS12G0638800 PROTEIN"/>
    <property type="match status" value="1"/>
</dbReference>
<dbReference type="AlphaFoldDB" id="A0A0B7HMV8"/>
<proteinExistence type="predicted"/>
<dbReference type="GeneID" id="69580032"/>
<evidence type="ECO:0000259" key="5">
    <source>
        <dbReference type="Pfam" id="PF22780"/>
    </source>
</evidence>
<accession>A0A0B7HMV8</accession>
<keyword evidence="2" id="KW-0285">Flavoprotein</keyword>
<evidence type="ECO:0000256" key="2">
    <source>
        <dbReference type="ARBA" id="ARBA00022630"/>
    </source>
</evidence>
<dbReference type="Gene3D" id="1.10.8.260">
    <property type="entry name" value="HI0933 insert domain-like"/>
    <property type="match status" value="1"/>
</dbReference>
<dbReference type="RefSeq" id="WP_231552388.1">
    <property type="nucleotide sequence ID" value="NZ_CP022382.1"/>
</dbReference>
<dbReference type="Gene3D" id="2.40.30.10">
    <property type="entry name" value="Translation factors"/>
    <property type="match status" value="1"/>
</dbReference>
<dbReference type="InterPro" id="IPR057661">
    <property type="entry name" value="RsdA/BaiN/AoA(So)_Rossmann"/>
</dbReference>
<dbReference type="Pfam" id="PF22780">
    <property type="entry name" value="HI0933_like_1st"/>
    <property type="match status" value="1"/>
</dbReference>
<dbReference type="Gene3D" id="3.50.50.60">
    <property type="entry name" value="FAD/NAD(P)-binding domain"/>
    <property type="match status" value="1"/>
</dbReference>
<dbReference type="NCBIfam" id="TIGR00275">
    <property type="entry name" value="aminoacetone oxidase family FAD-binding enzyme"/>
    <property type="match status" value="1"/>
</dbReference>
<dbReference type="Proteomes" id="UP000044026">
    <property type="component" value="Unassembled WGS sequence"/>
</dbReference>
<reference evidence="6 7" key="1">
    <citation type="submission" date="2015-01" db="EMBL/GenBank/DDBJ databases">
        <authorList>
            <person name="Xiang T."/>
            <person name="Song Y."/>
            <person name="Huang L."/>
            <person name="Wang B."/>
            <person name="Wu P."/>
        </authorList>
    </citation>
    <scope>NUCLEOTIDE SEQUENCE [LARGE SCALE GENOMIC DNA]</scope>
    <source>
        <strain evidence="6 7">Cc12</strain>
    </source>
</reference>
<evidence type="ECO:0000313" key="7">
    <source>
        <dbReference type="Proteomes" id="UP000044026"/>
    </source>
</evidence>
<feature type="domain" description="RsdA/BaiN/AoA(So)-like insert" evidence="5">
    <location>
        <begin position="190"/>
        <end position="367"/>
    </location>
</feature>
<dbReference type="PRINTS" id="PR00368">
    <property type="entry name" value="FADPNR"/>
</dbReference>
<evidence type="ECO:0008006" key="8">
    <source>
        <dbReference type="Google" id="ProtNLM"/>
    </source>
</evidence>
<dbReference type="InterPro" id="IPR036188">
    <property type="entry name" value="FAD/NAD-bd_sf"/>
</dbReference>
<dbReference type="Pfam" id="PF03486">
    <property type="entry name" value="HI0933_like"/>
    <property type="match status" value="1"/>
</dbReference>
<gene>
    <name evidence="6" type="ORF">CCAN12_790046</name>
</gene>
<dbReference type="EMBL" id="CDOE01000077">
    <property type="protein sequence ID" value="CEN40610.1"/>
    <property type="molecule type" value="Genomic_DNA"/>
</dbReference>
<dbReference type="InterPro" id="IPR055178">
    <property type="entry name" value="RsdA/BaiN/AoA(So)-like_dom"/>
</dbReference>
<dbReference type="SUPFAM" id="SSF51905">
    <property type="entry name" value="FAD/NAD(P)-binding domain"/>
    <property type="match status" value="1"/>
</dbReference>
<dbReference type="InterPro" id="IPR004792">
    <property type="entry name" value="BaiN-like"/>
</dbReference>
<evidence type="ECO:0000259" key="4">
    <source>
        <dbReference type="Pfam" id="PF03486"/>
    </source>
</evidence>
<organism evidence="6 7">
    <name type="scientific">Capnocytophaga canimorsus</name>
    <dbReference type="NCBI Taxonomy" id="28188"/>
    <lineage>
        <taxon>Bacteria</taxon>
        <taxon>Pseudomonadati</taxon>
        <taxon>Bacteroidota</taxon>
        <taxon>Flavobacteriia</taxon>
        <taxon>Flavobacteriales</taxon>
        <taxon>Flavobacteriaceae</taxon>
        <taxon>Capnocytophaga</taxon>
    </lineage>
</organism>
<keyword evidence="3" id="KW-0274">FAD</keyword>
<comment type="cofactor">
    <cofactor evidence="1">
        <name>FAD</name>
        <dbReference type="ChEBI" id="CHEBI:57692"/>
    </cofactor>
</comment>
<sequence>MHIQEQIYDVIVIGGGAGGFFSAINIAEKHPDKRVLILEKNKEALAKVRISGGGRCNITNGEFIASQLVKNYPRGEKELLGAFHKFMTGDTIQWFESRGVALKTEPDGRVFPQSDSSQSVVNCLLNEAKNNKVLVEYQQQVQAIARNDNYWQISTKTTVFRTEKIVIATGSSSKIWNLLQALGHTIIPPVPSLFTFNTQDDFITNLSGVALQATVFLTDLDSNPLKIKNKRVDCGGVSAPLLITHWGFSGPAILKLSAWGARALADLNYKCKLQVNWLNFQGQLSTLQQAITVLQQGKSENARKLISNFCPFQLPKRLWIKLLHRVGIDLQQTWAVVNKNQLHHLAEQLILSEFVINGKSTFKEEFVTAGGVALKEVDFKTFKSKVLPDMYFCGEVLDIDAITGGFNFQNAWTGGYLVAENIFP</sequence>
<evidence type="ECO:0000256" key="1">
    <source>
        <dbReference type="ARBA" id="ARBA00001974"/>
    </source>
</evidence>
<dbReference type="SUPFAM" id="SSF160996">
    <property type="entry name" value="HI0933 insert domain-like"/>
    <property type="match status" value="1"/>
</dbReference>